<accession>A0ABY3WAK9</accession>
<dbReference type="SUPFAM" id="SSF51905">
    <property type="entry name" value="FAD/NAD(P)-binding domain"/>
    <property type="match status" value="1"/>
</dbReference>
<dbReference type="EMBL" id="CP093326">
    <property type="protein sequence ID" value="UNK47046.1"/>
    <property type="molecule type" value="Genomic_DNA"/>
</dbReference>
<dbReference type="PANTHER" id="PTHR43557:SF2">
    <property type="entry name" value="RIESKE DOMAIN-CONTAINING PROTEIN-RELATED"/>
    <property type="match status" value="1"/>
</dbReference>
<dbReference type="PANTHER" id="PTHR43557">
    <property type="entry name" value="APOPTOSIS-INDUCING FACTOR 1"/>
    <property type="match status" value="1"/>
</dbReference>
<dbReference type="InterPro" id="IPR023753">
    <property type="entry name" value="FAD/NAD-binding_dom"/>
</dbReference>
<proteinExistence type="predicted"/>
<reference evidence="7 8" key="1">
    <citation type="submission" date="2022-03" db="EMBL/GenBank/DDBJ databases">
        <title>Isotopic signatures of nitrous oxide derived from detoxification processes.</title>
        <authorList>
            <person name="Behrendt U."/>
            <person name="Buchen C."/>
            <person name="Well R."/>
            <person name="Ulrich A."/>
            <person name="Rohe L."/>
            <person name="Kolb S."/>
            <person name="Schloter M."/>
            <person name="Horn M.A."/>
            <person name="Augustin J."/>
        </authorList>
    </citation>
    <scope>NUCLEOTIDE SEQUENCE [LARGE SCALE GENOMIC DNA]</scope>
    <source>
        <strain evidence="7 8">S4-C24</strain>
    </source>
</reference>
<dbReference type="Pfam" id="PF07992">
    <property type="entry name" value="Pyr_redox_2"/>
    <property type="match status" value="1"/>
</dbReference>
<dbReference type="RefSeq" id="WP_241914887.1">
    <property type="nucleotide sequence ID" value="NZ_CP093326.1"/>
</dbReference>
<evidence type="ECO:0000256" key="2">
    <source>
        <dbReference type="ARBA" id="ARBA00022630"/>
    </source>
</evidence>
<keyword evidence="4" id="KW-0560">Oxidoreductase</keyword>
<keyword evidence="8" id="KW-1185">Reference proteome</keyword>
<dbReference type="InterPro" id="IPR036188">
    <property type="entry name" value="FAD/NAD-bd_sf"/>
</dbReference>
<dbReference type="Pfam" id="PF14759">
    <property type="entry name" value="Reductase_C"/>
    <property type="match status" value="1"/>
</dbReference>
<evidence type="ECO:0000313" key="7">
    <source>
        <dbReference type="EMBL" id="UNK47046.1"/>
    </source>
</evidence>
<evidence type="ECO:0000259" key="6">
    <source>
        <dbReference type="Pfam" id="PF14759"/>
    </source>
</evidence>
<dbReference type="Gene3D" id="3.30.390.30">
    <property type="match status" value="1"/>
</dbReference>
<organism evidence="7 8">
    <name type="scientific">Arthrobacter sulfonylureivorans</name>
    <dbReference type="NCBI Taxonomy" id="2486855"/>
    <lineage>
        <taxon>Bacteria</taxon>
        <taxon>Bacillati</taxon>
        <taxon>Actinomycetota</taxon>
        <taxon>Actinomycetes</taxon>
        <taxon>Micrococcales</taxon>
        <taxon>Micrococcaceae</taxon>
        <taxon>Arthrobacter</taxon>
    </lineage>
</organism>
<dbReference type="PRINTS" id="PR00368">
    <property type="entry name" value="FADPNR"/>
</dbReference>
<keyword evidence="3" id="KW-0274">FAD</keyword>
<dbReference type="SUPFAM" id="SSF55424">
    <property type="entry name" value="FAD/NAD-linked reductases, dimerisation (C-terminal) domain"/>
    <property type="match status" value="1"/>
</dbReference>
<evidence type="ECO:0000256" key="4">
    <source>
        <dbReference type="ARBA" id="ARBA00023002"/>
    </source>
</evidence>
<feature type="domain" description="FAD/NAD(P)-binding" evidence="5">
    <location>
        <begin position="6"/>
        <end position="304"/>
    </location>
</feature>
<evidence type="ECO:0000256" key="3">
    <source>
        <dbReference type="ARBA" id="ARBA00022827"/>
    </source>
</evidence>
<dbReference type="InterPro" id="IPR050446">
    <property type="entry name" value="FAD-oxidoreductase/Apoptosis"/>
</dbReference>
<evidence type="ECO:0000259" key="5">
    <source>
        <dbReference type="Pfam" id="PF07992"/>
    </source>
</evidence>
<dbReference type="InterPro" id="IPR016156">
    <property type="entry name" value="FAD/NAD-linked_Rdtase_dimer_sf"/>
</dbReference>
<dbReference type="PRINTS" id="PR00411">
    <property type="entry name" value="PNDRDTASEI"/>
</dbReference>
<sequence length="411" mass="43643">MAENPIVIAGAGLTGATAAEALRQGGYGGEIVLAGAEDQHPYIRPPLSKDFLAGREDAQAALVQPPGWYAEHGVRLLRGTTVESFDPGARTVTFSDAITLKYSQLLLATGASPRRLELPGAELEGVHYLRTLDDSESLHTLLATGNQRLVVLGMGWIGMEVAATARQLGNQATIVGRGEIPLASALGGTIGSIFADTHRREGVLLRTGRRPMEILGGNGKVSGVLLDDGERLPADVVLAAIGAVPNTAVAEAAGLTVSNGIDTDQRLRTSAEHVFAAGDVARAYHPVYGAPLRSEHWANAIAQGKTAAAAMLGRDASNDDIPYFYTDQFGIGMEYSGYFPWAAESEPVFRGSYQDPDKLEFIAFWLRGGKVVAGMNVNIWDVQEPIQDLIRSGRTVDAADLSNPDKELTSL</sequence>
<gene>
    <name evidence="7" type="ORF">MNQ99_06785</name>
</gene>
<evidence type="ECO:0000256" key="1">
    <source>
        <dbReference type="ARBA" id="ARBA00001974"/>
    </source>
</evidence>
<dbReference type="Proteomes" id="UP000829069">
    <property type="component" value="Chromosome"/>
</dbReference>
<keyword evidence="2" id="KW-0285">Flavoprotein</keyword>
<dbReference type="Gene3D" id="3.50.50.60">
    <property type="entry name" value="FAD/NAD(P)-binding domain"/>
    <property type="match status" value="2"/>
</dbReference>
<evidence type="ECO:0000313" key="8">
    <source>
        <dbReference type="Proteomes" id="UP000829069"/>
    </source>
</evidence>
<name>A0ABY3WAK9_9MICC</name>
<dbReference type="InterPro" id="IPR028202">
    <property type="entry name" value="Reductase_C"/>
</dbReference>
<comment type="cofactor">
    <cofactor evidence="1">
        <name>FAD</name>
        <dbReference type="ChEBI" id="CHEBI:57692"/>
    </cofactor>
</comment>
<protein>
    <submittedName>
        <fullName evidence="7">FAD-dependent oxidoreductase</fullName>
    </submittedName>
</protein>
<feature type="domain" description="Reductase C-terminal" evidence="6">
    <location>
        <begin position="323"/>
        <end position="410"/>
    </location>
</feature>